<keyword evidence="1" id="KW-0812">Transmembrane</keyword>
<evidence type="ECO:0000256" key="1">
    <source>
        <dbReference type="SAM" id="Phobius"/>
    </source>
</evidence>
<protein>
    <submittedName>
        <fullName evidence="2">Response regulator</fullName>
    </submittedName>
</protein>
<keyword evidence="1" id="KW-1133">Transmembrane helix</keyword>
<dbReference type="SUPFAM" id="SSF46894">
    <property type="entry name" value="C-terminal effector domain of the bipartite response regulators"/>
    <property type="match status" value="1"/>
</dbReference>
<dbReference type="AlphaFoldDB" id="A0AAJ0YDU1"/>
<feature type="transmembrane region" description="Helical" evidence="1">
    <location>
        <begin position="146"/>
        <end position="163"/>
    </location>
</feature>
<name>A0AAJ0YDU1_PROMI</name>
<dbReference type="EMBL" id="CP021694">
    <property type="protein sequence ID" value="ARX34090.1"/>
    <property type="molecule type" value="Genomic_DNA"/>
</dbReference>
<organism evidence="2 3">
    <name type="scientific">Proteus mirabilis</name>
    <dbReference type="NCBI Taxonomy" id="584"/>
    <lineage>
        <taxon>Bacteria</taxon>
        <taxon>Pseudomonadati</taxon>
        <taxon>Pseudomonadota</taxon>
        <taxon>Gammaproteobacteria</taxon>
        <taxon>Enterobacterales</taxon>
        <taxon>Morganellaceae</taxon>
        <taxon>Proteus</taxon>
    </lineage>
</organism>
<evidence type="ECO:0000313" key="2">
    <source>
        <dbReference type="EMBL" id="ARX34090.1"/>
    </source>
</evidence>
<gene>
    <name evidence="2" type="ORF">AM402_07970</name>
</gene>
<dbReference type="InterPro" id="IPR016032">
    <property type="entry name" value="Sig_transdc_resp-reg_C-effctor"/>
</dbReference>
<evidence type="ECO:0000313" key="3">
    <source>
        <dbReference type="Proteomes" id="UP000195540"/>
    </source>
</evidence>
<dbReference type="Gene3D" id="1.10.10.10">
    <property type="entry name" value="Winged helix-like DNA-binding domain superfamily/Winged helix DNA-binding domain"/>
    <property type="match status" value="1"/>
</dbReference>
<dbReference type="GO" id="GO:0003677">
    <property type="term" value="F:DNA binding"/>
    <property type="evidence" value="ECO:0007669"/>
    <property type="project" value="InterPro"/>
</dbReference>
<dbReference type="GO" id="GO:0006355">
    <property type="term" value="P:regulation of DNA-templated transcription"/>
    <property type="evidence" value="ECO:0007669"/>
    <property type="project" value="InterPro"/>
</dbReference>
<sequence length="246" mass="28322">MSNKYLIDNKVILDIDRMTLSHDHESIKISESECNLLCAFHEGLFKKEDLIDWVWGRKGVIVSNASYYKLLNQLRGSFEKIGLSASAILTRPKVGVTLSVTIEKLPDEIEPPYSTEAPLNDTHEPIIELPVVTKLIPRRVSLRKEWFFLVCATLFLASLLFLFNKQNTDYFSPLGTYNGYQFYGVTKDNRTLENAVEAYTELSSQVYKQNGNFIYYIRVPNTNIFVQCLNQLNVEEPKCITIKEIY</sequence>
<dbReference type="Proteomes" id="UP000195540">
    <property type="component" value="Chromosome"/>
</dbReference>
<dbReference type="InterPro" id="IPR036388">
    <property type="entry name" value="WH-like_DNA-bd_sf"/>
</dbReference>
<dbReference type="RefSeq" id="WP_049213455.1">
    <property type="nucleotide sequence ID" value="NZ_BGKS01000073.1"/>
</dbReference>
<accession>A0AAJ0YDU1</accession>
<reference evidence="2 3" key="1">
    <citation type="submission" date="2017-05" db="EMBL/GenBank/DDBJ databases">
        <title>Whole genome sequencing of Proteus mirabilis AR_0155.</title>
        <authorList>
            <person name="Conlan S."/>
            <person name="Thomas P.J."/>
            <person name="Mullikin J."/>
            <person name="Frank K.M."/>
            <person name="Segre J.A."/>
        </authorList>
    </citation>
    <scope>NUCLEOTIDE SEQUENCE [LARGE SCALE GENOMIC DNA]</scope>
    <source>
        <strain evidence="2 3">AR_0155</strain>
    </source>
</reference>
<keyword evidence="1" id="KW-0472">Membrane</keyword>
<proteinExistence type="predicted"/>